<keyword evidence="9" id="KW-1185">Reference proteome</keyword>
<dbReference type="EMBL" id="CAMPGE010010854">
    <property type="protein sequence ID" value="CAI2369700.1"/>
    <property type="molecule type" value="Genomic_DNA"/>
</dbReference>
<evidence type="ECO:0000256" key="2">
    <source>
        <dbReference type="ARBA" id="ARBA00022448"/>
    </source>
</evidence>
<dbReference type="Proteomes" id="UP001295684">
    <property type="component" value="Unassembled WGS sequence"/>
</dbReference>
<feature type="transmembrane region" description="Helical" evidence="6">
    <location>
        <begin position="113"/>
        <end position="131"/>
    </location>
</feature>
<accession>A0AAD1XCV4</accession>
<sequence>MVGSLIVGKIMIVFGRKRILLLGIVIMGVSMAMFGQIMYFQDSRLVVAICLVSRVFQGFGSSMIQTTSYAIITVAYKEKKQKYLGYFEASQGLGCALGPGFGGLLYSFVGFSFTFYILSCSLIVMIPILWFQIPNSVDKEDDLSLEALEPDHQQLSLSSQLLQDTSPSTPTYTKLFLRKTFTLCTLCGVLSYFSFAYFQPMMPLRLKEFELGEEIISFFFMIGPVSYLIVSSLGISVVMETFGKREFGVKGVIVISLAINGVNQFFIGPSEFLPNSLIIMAIGQAVIGAITIFCIIGALTIMIQDSETAFPAHKAYVNYLSSGVFNFSLQFGQTLAPIYGSYMTEMIGLRNVCTTVGVLMIAYGCIFYIFCITLDNNKSKDFKEIELQKSDSESKSII</sequence>
<feature type="transmembrane region" description="Helical" evidence="6">
    <location>
        <begin position="19"/>
        <end position="39"/>
    </location>
</feature>
<name>A0AAD1XCV4_EUPCR</name>
<dbReference type="AlphaFoldDB" id="A0AAD1XCV4"/>
<protein>
    <recommendedName>
        <fullName evidence="7">Major facilitator superfamily (MFS) profile domain-containing protein</fullName>
    </recommendedName>
</protein>
<feature type="transmembrane region" description="Helical" evidence="6">
    <location>
        <begin position="356"/>
        <end position="374"/>
    </location>
</feature>
<dbReference type="InterPro" id="IPR050930">
    <property type="entry name" value="MFS_Vesicular_Transporter"/>
</dbReference>
<feature type="domain" description="Major facilitator superfamily (MFS) profile" evidence="7">
    <location>
        <begin position="1"/>
        <end position="379"/>
    </location>
</feature>
<evidence type="ECO:0000256" key="6">
    <source>
        <dbReference type="SAM" id="Phobius"/>
    </source>
</evidence>
<evidence type="ECO:0000259" key="7">
    <source>
        <dbReference type="PROSITE" id="PS50850"/>
    </source>
</evidence>
<keyword evidence="5 6" id="KW-0472">Membrane</keyword>
<keyword evidence="4 6" id="KW-1133">Transmembrane helix</keyword>
<comment type="subcellular location">
    <subcellularLocation>
        <location evidence="1">Membrane</location>
        <topology evidence="1">Multi-pass membrane protein</topology>
    </subcellularLocation>
</comment>
<dbReference type="InterPro" id="IPR011701">
    <property type="entry name" value="MFS"/>
</dbReference>
<evidence type="ECO:0000256" key="1">
    <source>
        <dbReference type="ARBA" id="ARBA00004141"/>
    </source>
</evidence>
<evidence type="ECO:0000256" key="3">
    <source>
        <dbReference type="ARBA" id="ARBA00022692"/>
    </source>
</evidence>
<reference evidence="8" key="1">
    <citation type="submission" date="2023-07" db="EMBL/GenBank/DDBJ databases">
        <authorList>
            <consortium name="AG Swart"/>
            <person name="Singh M."/>
            <person name="Singh A."/>
            <person name="Seah K."/>
            <person name="Emmerich C."/>
        </authorList>
    </citation>
    <scope>NUCLEOTIDE SEQUENCE</scope>
    <source>
        <strain evidence="8">DP1</strain>
    </source>
</reference>
<feature type="transmembrane region" description="Helical" evidence="6">
    <location>
        <begin position="278"/>
        <end position="303"/>
    </location>
</feature>
<feature type="transmembrane region" description="Helical" evidence="6">
    <location>
        <begin position="247"/>
        <end position="266"/>
    </location>
</feature>
<keyword evidence="2" id="KW-0813">Transport</keyword>
<dbReference type="GO" id="GO:0022857">
    <property type="term" value="F:transmembrane transporter activity"/>
    <property type="evidence" value="ECO:0007669"/>
    <property type="project" value="InterPro"/>
</dbReference>
<dbReference type="GO" id="GO:0016020">
    <property type="term" value="C:membrane"/>
    <property type="evidence" value="ECO:0007669"/>
    <property type="project" value="UniProtKB-SubCell"/>
</dbReference>
<dbReference type="SUPFAM" id="SSF103473">
    <property type="entry name" value="MFS general substrate transporter"/>
    <property type="match status" value="1"/>
</dbReference>
<gene>
    <name evidence="8" type="ORF">ECRASSUSDP1_LOCUS11003</name>
</gene>
<organism evidence="8 9">
    <name type="scientific">Euplotes crassus</name>
    <dbReference type="NCBI Taxonomy" id="5936"/>
    <lineage>
        <taxon>Eukaryota</taxon>
        <taxon>Sar</taxon>
        <taxon>Alveolata</taxon>
        <taxon>Ciliophora</taxon>
        <taxon>Intramacronucleata</taxon>
        <taxon>Spirotrichea</taxon>
        <taxon>Hypotrichia</taxon>
        <taxon>Euplotida</taxon>
        <taxon>Euplotidae</taxon>
        <taxon>Moneuplotes</taxon>
    </lineage>
</organism>
<evidence type="ECO:0000313" key="9">
    <source>
        <dbReference type="Proteomes" id="UP001295684"/>
    </source>
</evidence>
<dbReference type="InterPro" id="IPR036259">
    <property type="entry name" value="MFS_trans_sf"/>
</dbReference>
<dbReference type="Gene3D" id="1.20.1250.20">
    <property type="entry name" value="MFS general substrate transporter like domains"/>
    <property type="match status" value="1"/>
</dbReference>
<dbReference type="PANTHER" id="PTHR23506:SF26">
    <property type="entry name" value="MFS-TYPE TRANSPORTER SLC18B1"/>
    <property type="match status" value="1"/>
</dbReference>
<proteinExistence type="predicted"/>
<feature type="transmembrane region" description="Helical" evidence="6">
    <location>
        <begin position="215"/>
        <end position="235"/>
    </location>
</feature>
<feature type="transmembrane region" description="Helical" evidence="6">
    <location>
        <begin position="45"/>
        <end position="72"/>
    </location>
</feature>
<dbReference type="PANTHER" id="PTHR23506">
    <property type="entry name" value="GH10249P"/>
    <property type="match status" value="1"/>
</dbReference>
<dbReference type="PROSITE" id="PS50850">
    <property type="entry name" value="MFS"/>
    <property type="match status" value="1"/>
</dbReference>
<keyword evidence="3 6" id="KW-0812">Transmembrane</keyword>
<evidence type="ECO:0000313" key="8">
    <source>
        <dbReference type="EMBL" id="CAI2369700.1"/>
    </source>
</evidence>
<comment type="caution">
    <text evidence="8">The sequence shown here is derived from an EMBL/GenBank/DDBJ whole genome shotgun (WGS) entry which is preliminary data.</text>
</comment>
<feature type="transmembrane region" description="Helical" evidence="6">
    <location>
        <begin position="84"/>
        <end position="107"/>
    </location>
</feature>
<evidence type="ECO:0000256" key="5">
    <source>
        <dbReference type="ARBA" id="ARBA00023136"/>
    </source>
</evidence>
<feature type="transmembrane region" description="Helical" evidence="6">
    <location>
        <begin position="315"/>
        <end position="336"/>
    </location>
</feature>
<evidence type="ECO:0000256" key="4">
    <source>
        <dbReference type="ARBA" id="ARBA00022989"/>
    </source>
</evidence>
<feature type="transmembrane region" description="Helical" evidence="6">
    <location>
        <begin position="176"/>
        <end position="195"/>
    </location>
</feature>
<dbReference type="Pfam" id="PF07690">
    <property type="entry name" value="MFS_1"/>
    <property type="match status" value="1"/>
</dbReference>
<dbReference type="InterPro" id="IPR020846">
    <property type="entry name" value="MFS_dom"/>
</dbReference>